<dbReference type="InterPro" id="IPR035412">
    <property type="entry name" value="Terminase_L_N"/>
</dbReference>
<evidence type="ECO:0000259" key="2">
    <source>
        <dbReference type="Pfam" id="PF17288"/>
    </source>
</evidence>
<evidence type="ECO:0000259" key="1">
    <source>
        <dbReference type="Pfam" id="PF04466"/>
    </source>
</evidence>
<dbReference type="Gene3D" id="3.30.420.280">
    <property type="match status" value="1"/>
</dbReference>
<feature type="domain" description="Phage terminase large subunit C-terminal" evidence="2">
    <location>
        <begin position="265"/>
        <end position="408"/>
    </location>
</feature>
<dbReference type="RefSeq" id="WP_406793395.1">
    <property type="nucleotide sequence ID" value="NZ_JBJHZX010000028.1"/>
</dbReference>
<dbReference type="InterPro" id="IPR035413">
    <property type="entry name" value="Terminase_L_C"/>
</dbReference>
<dbReference type="Proteomes" id="UP001623660">
    <property type="component" value="Unassembled WGS sequence"/>
</dbReference>
<dbReference type="PANTHER" id="PTHR39184:SF1">
    <property type="entry name" value="PBSX PHAGE TERMINASE LARGE SUBUNIT"/>
    <property type="match status" value="1"/>
</dbReference>
<accession>A0ABW8SMN2</accession>
<dbReference type="Pfam" id="PF04466">
    <property type="entry name" value="Terminase_3"/>
    <property type="match status" value="1"/>
</dbReference>
<name>A0ABW8SMN2_9CLOT</name>
<gene>
    <name evidence="3" type="ORF">ACJDU8_17245</name>
</gene>
<proteinExistence type="predicted"/>
<comment type="caution">
    <text evidence="3">The sequence shown here is derived from an EMBL/GenBank/DDBJ whole genome shotgun (WGS) entry which is preliminary data.</text>
</comment>
<dbReference type="InterPro" id="IPR052380">
    <property type="entry name" value="Viral_DNA_packaging_terminase"/>
</dbReference>
<dbReference type="InterPro" id="IPR027417">
    <property type="entry name" value="P-loop_NTPase"/>
</dbReference>
<evidence type="ECO:0000313" key="3">
    <source>
        <dbReference type="EMBL" id="MFL0197290.1"/>
    </source>
</evidence>
<sequence length="449" mass="51953">MIKVKLKSVIASNFYNAHKDIRQGLHTHYWFKGGRGSTKSSFISLEIVLGIMKDAQEGKFTNAVAIRRVKDTLRGSVYEQIQWAIYVLNAQEDWDIPESKLQMTYRPTGQVILFKGADKPKKLKSTKVSKGYIKYLWYEEADEFEGMDKIRNINQSLMRGGDKFFVFYSFNPPESQRNWTNMEVLKEREDKFIHHSTYLTVPKSWLGEQFIIEAEHLKKVNPTKYEHDYLGAVTGTGGEVFRNLTIRKILDEEIEIFDRVRNGLDFGYAADPLAYVQTHYNKGKKRLYIFDEIYKVQLGNSKAVREIKEKNPLNIRITADSEEPRTINEFRKLGLNIIGAVKGPDSVEHGIKYLSEEIEEIIIDPERCPNAAREFLGYELEKDKEGNFKGEYPDKNNHTIDGTRYAIERDILAFNEDKKYSNKVYEKGKGVIKNNTSADPYNRKGGSVF</sequence>
<keyword evidence="4" id="KW-1185">Reference proteome</keyword>
<evidence type="ECO:0000313" key="4">
    <source>
        <dbReference type="Proteomes" id="UP001623660"/>
    </source>
</evidence>
<dbReference type="EMBL" id="JBJHZX010000028">
    <property type="protein sequence ID" value="MFL0197290.1"/>
    <property type="molecule type" value="Genomic_DNA"/>
</dbReference>
<organism evidence="3 4">
    <name type="scientific">Candidatus Clostridium eludens</name>
    <dbReference type="NCBI Taxonomy" id="3381663"/>
    <lineage>
        <taxon>Bacteria</taxon>
        <taxon>Bacillati</taxon>
        <taxon>Bacillota</taxon>
        <taxon>Clostridia</taxon>
        <taxon>Eubacteriales</taxon>
        <taxon>Clostridiaceae</taxon>
        <taxon>Clostridium</taxon>
    </lineage>
</organism>
<reference evidence="3 4" key="1">
    <citation type="submission" date="2024-11" db="EMBL/GenBank/DDBJ databases">
        <authorList>
            <person name="Heng Y.C."/>
            <person name="Lim A.C.H."/>
            <person name="Lee J.K.Y."/>
            <person name="Kittelmann S."/>
        </authorList>
    </citation>
    <scope>NUCLEOTIDE SEQUENCE [LARGE SCALE GENOMIC DNA]</scope>
    <source>
        <strain evidence="3 4">WILCCON 0269</strain>
    </source>
</reference>
<dbReference type="PANTHER" id="PTHR39184">
    <property type="match status" value="1"/>
</dbReference>
<feature type="domain" description="Phage terminase large subunit N-terminal" evidence="1">
    <location>
        <begin position="27"/>
        <end position="231"/>
    </location>
</feature>
<dbReference type="Gene3D" id="3.40.50.300">
    <property type="entry name" value="P-loop containing nucleotide triphosphate hydrolases"/>
    <property type="match status" value="1"/>
</dbReference>
<dbReference type="Pfam" id="PF17288">
    <property type="entry name" value="Terminase_3C"/>
    <property type="match status" value="1"/>
</dbReference>
<dbReference type="InterPro" id="IPR006437">
    <property type="entry name" value="Phage_terminase_lsu"/>
</dbReference>
<dbReference type="NCBIfam" id="TIGR01547">
    <property type="entry name" value="phage_term_2"/>
    <property type="match status" value="1"/>
</dbReference>
<protein>
    <submittedName>
        <fullName evidence="3">PBSX family phage terminase large subunit</fullName>
    </submittedName>
</protein>